<dbReference type="AlphaFoldDB" id="A0A1B7MDF3"/>
<dbReference type="InParanoid" id="A0A1B7MDF3"/>
<accession>A0A1B7MDF3</accession>
<organism evidence="1 2">
    <name type="scientific">Rhizopogon vinicolor AM-OR11-026</name>
    <dbReference type="NCBI Taxonomy" id="1314800"/>
    <lineage>
        <taxon>Eukaryota</taxon>
        <taxon>Fungi</taxon>
        <taxon>Dikarya</taxon>
        <taxon>Basidiomycota</taxon>
        <taxon>Agaricomycotina</taxon>
        <taxon>Agaricomycetes</taxon>
        <taxon>Agaricomycetidae</taxon>
        <taxon>Boletales</taxon>
        <taxon>Suillineae</taxon>
        <taxon>Rhizopogonaceae</taxon>
        <taxon>Rhizopogon</taxon>
    </lineage>
</organism>
<reference evidence="1 2" key="1">
    <citation type="submission" date="2016-06" db="EMBL/GenBank/DDBJ databases">
        <title>Comparative genomics of the ectomycorrhizal sister species Rhizopogon vinicolor and Rhizopogon vesiculosus (Basidiomycota: Boletales) reveals a divergence of the mating type B locus.</title>
        <authorList>
            <consortium name="DOE Joint Genome Institute"/>
            <person name="Mujic A.B."/>
            <person name="Kuo A."/>
            <person name="Tritt A."/>
            <person name="Lipzen A."/>
            <person name="Chen C."/>
            <person name="Johnson J."/>
            <person name="Sharma A."/>
            <person name="Barry K."/>
            <person name="Grigoriev I.V."/>
            <person name="Spatafora J.W."/>
        </authorList>
    </citation>
    <scope>NUCLEOTIDE SEQUENCE [LARGE SCALE GENOMIC DNA]</scope>
    <source>
        <strain evidence="1 2">AM-OR11-026</strain>
    </source>
</reference>
<gene>
    <name evidence="1" type="ORF">K503DRAFT_665623</name>
</gene>
<dbReference type="OrthoDB" id="2689385at2759"/>
<dbReference type="EMBL" id="KV450165">
    <property type="protein sequence ID" value="OAX30626.1"/>
    <property type="molecule type" value="Genomic_DNA"/>
</dbReference>
<proteinExistence type="predicted"/>
<feature type="non-terminal residue" evidence="1">
    <location>
        <position position="69"/>
    </location>
</feature>
<feature type="non-terminal residue" evidence="1">
    <location>
        <position position="1"/>
    </location>
</feature>
<keyword evidence="2" id="KW-1185">Reference proteome</keyword>
<evidence type="ECO:0000313" key="1">
    <source>
        <dbReference type="EMBL" id="OAX30626.1"/>
    </source>
</evidence>
<sequence length="69" mass="7796">IDPEQIITEVSTFARTFEEIEESELECGFMDSSQLYAQHMPNPLRKRSGGRLVLLVPLIIFIDDVSGNV</sequence>
<name>A0A1B7MDF3_9AGAM</name>
<protein>
    <submittedName>
        <fullName evidence="1">Uncharacterized protein</fullName>
    </submittedName>
</protein>
<dbReference type="Proteomes" id="UP000092154">
    <property type="component" value="Unassembled WGS sequence"/>
</dbReference>
<evidence type="ECO:0000313" key="2">
    <source>
        <dbReference type="Proteomes" id="UP000092154"/>
    </source>
</evidence>